<name>A0A3Q1HYJ8_9TELE</name>
<keyword evidence="4" id="KW-0732">Signal</keyword>
<comment type="cofactor">
    <cofactor evidence="9">
        <name>Zn(2+)</name>
        <dbReference type="ChEBI" id="CHEBI:29105"/>
    </cofactor>
    <text evidence="9">Binds 2 Zn(2+) ions per subunit.</text>
</comment>
<feature type="compositionally biased region" description="Polar residues" evidence="10">
    <location>
        <begin position="34"/>
        <end position="43"/>
    </location>
</feature>
<feature type="compositionally biased region" description="Basic and acidic residues" evidence="10">
    <location>
        <begin position="53"/>
        <end position="62"/>
    </location>
</feature>
<dbReference type="GO" id="GO:0031012">
    <property type="term" value="C:extracellular matrix"/>
    <property type="evidence" value="ECO:0007669"/>
    <property type="project" value="InterPro"/>
</dbReference>
<dbReference type="InterPro" id="IPR036365">
    <property type="entry name" value="PGBD-like_sf"/>
</dbReference>
<dbReference type="SUPFAM" id="SSF47090">
    <property type="entry name" value="PGBD-like"/>
    <property type="match status" value="1"/>
</dbReference>
<dbReference type="Pfam" id="PF00413">
    <property type="entry name" value="Peptidase_M10"/>
    <property type="match status" value="1"/>
</dbReference>
<dbReference type="InterPro" id="IPR024079">
    <property type="entry name" value="MetalloPept_cat_dom_sf"/>
</dbReference>
<evidence type="ECO:0000256" key="6">
    <source>
        <dbReference type="ARBA" id="ARBA00022833"/>
    </source>
</evidence>
<feature type="binding site" evidence="9">
    <location>
        <position position="237"/>
    </location>
    <ligand>
        <name>Ca(2+)</name>
        <dbReference type="ChEBI" id="CHEBI:29108"/>
        <label>1</label>
    </ligand>
</feature>
<feature type="binding site" evidence="9">
    <location>
        <position position="218"/>
    </location>
    <ligand>
        <name>Zn(2+)</name>
        <dbReference type="ChEBI" id="CHEBI:29105"/>
        <label>1</label>
    </ligand>
</feature>
<dbReference type="PRINTS" id="PR00138">
    <property type="entry name" value="MATRIXIN"/>
</dbReference>
<dbReference type="Ensembl" id="ENSAPOT00000026960.1">
    <property type="protein sequence ID" value="ENSAPOP00000032740.1"/>
    <property type="gene ID" value="ENSAPOG00000020854.1"/>
</dbReference>
<dbReference type="GO" id="GO:0008270">
    <property type="term" value="F:zinc ion binding"/>
    <property type="evidence" value="ECO:0007669"/>
    <property type="project" value="InterPro"/>
</dbReference>
<dbReference type="GeneTree" id="ENSGT00940000166111"/>
<accession>A0A3Q1HYJ8</accession>
<feature type="region of interest" description="Disordered" evidence="10">
    <location>
        <begin position="403"/>
        <end position="461"/>
    </location>
</feature>
<dbReference type="Gene3D" id="3.40.390.10">
    <property type="entry name" value="Collagenase (Catalytic Domain)"/>
    <property type="match status" value="1"/>
</dbReference>
<dbReference type="SMART" id="SM00235">
    <property type="entry name" value="ZnMc"/>
    <property type="match status" value="1"/>
</dbReference>
<dbReference type="GO" id="GO:0030574">
    <property type="term" value="P:collagen catabolic process"/>
    <property type="evidence" value="ECO:0007669"/>
    <property type="project" value="TreeGrafter"/>
</dbReference>
<feature type="binding site" evidence="9">
    <location>
        <position position="232"/>
    </location>
    <ligand>
        <name>Zn(2+)</name>
        <dbReference type="ChEBI" id="CHEBI:29105"/>
        <label>1</label>
    </ligand>
</feature>
<feature type="active site" evidence="8">
    <location>
        <position position="266"/>
    </location>
</feature>
<keyword evidence="13" id="KW-1185">Reference proteome</keyword>
<keyword evidence="5" id="KW-0378">Hydrolase</keyword>
<evidence type="ECO:0000256" key="5">
    <source>
        <dbReference type="ARBA" id="ARBA00022801"/>
    </source>
</evidence>
<protein>
    <recommendedName>
        <fullName evidence="11">Peptidase metallopeptidase domain-containing protein</fullName>
    </recommendedName>
</protein>
<dbReference type="PANTHER" id="PTHR10201:SF291">
    <property type="entry name" value="MATRIX METALLOPROTEINASE 1, ISOFORM C-RELATED"/>
    <property type="match status" value="1"/>
</dbReference>
<keyword evidence="2" id="KW-0645">Protease</keyword>
<feature type="binding site" evidence="9">
    <location>
        <position position="265"/>
    </location>
    <ligand>
        <name>Zn(2+)</name>
        <dbReference type="ChEBI" id="CHEBI:29105"/>
        <label>2</label>
        <note>catalytic</note>
    </ligand>
</feature>
<dbReference type="Proteomes" id="UP000257200">
    <property type="component" value="Unplaced"/>
</dbReference>
<keyword evidence="3 9" id="KW-0479">Metal-binding</keyword>
<dbReference type="InParanoid" id="A0A3Q1HYJ8"/>
<dbReference type="GO" id="GO:0006508">
    <property type="term" value="P:proteolysis"/>
    <property type="evidence" value="ECO:0007669"/>
    <property type="project" value="UniProtKB-KW"/>
</dbReference>
<feature type="binding site" evidence="9">
    <location>
        <position position="237"/>
    </location>
    <ligand>
        <name>Ca(2+)</name>
        <dbReference type="ChEBI" id="CHEBI:29108"/>
        <label>3</label>
    </ligand>
</feature>
<dbReference type="InterPro" id="IPR001818">
    <property type="entry name" value="Pept_M10_metallopeptidase"/>
</dbReference>
<keyword evidence="9" id="KW-0106">Calcium</keyword>
<evidence type="ECO:0000256" key="4">
    <source>
        <dbReference type="ARBA" id="ARBA00022729"/>
    </source>
</evidence>
<feature type="binding site" evidence="9">
    <location>
        <position position="194"/>
    </location>
    <ligand>
        <name>Ca(2+)</name>
        <dbReference type="ChEBI" id="CHEBI:29108"/>
        <label>2</label>
    </ligand>
</feature>
<feature type="region of interest" description="Disordered" evidence="10">
    <location>
        <begin position="34"/>
        <end position="62"/>
    </location>
</feature>
<evidence type="ECO:0000313" key="12">
    <source>
        <dbReference type="Ensembl" id="ENSAPOP00000032740.1"/>
    </source>
</evidence>
<dbReference type="SUPFAM" id="SSF55486">
    <property type="entry name" value="Metalloproteases ('zincins'), catalytic domain"/>
    <property type="match status" value="1"/>
</dbReference>
<dbReference type="GO" id="GO:0030198">
    <property type="term" value="P:extracellular matrix organization"/>
    <property type="evidence" value="ECO:0007669"/>
    <property type="project" value="TreeGrafter"/>
</dbReference>
<dbReference type="PANTHER" id="PTHR10201">
    <property type="entry name" value="MATRIX METALLOPROTEINASE"/>
    <property type="match status" value="1"/>
</dbReference>
<evidence type="ECO:0000256" key="10">
    <source>
        <dbReference type="SAM" id="MobiDB-lite"/>
    </source>
</evidence>
<feature type="compositionally biased region" description="Basic and acidic residues" evidence="10">
    <location>
        <begin position="406"/>
        <end position="415"/>
    </location>
</feature>
<evidence type="ECO:0000256" key="7">
    <source>
        <dbReference type="ARBA" id="ARBA00023049"/>
    </source>
</evidence>
<dbReference type="InterPro" id="IPR006026">
    <property type="entry name" value="Peptidase_Metallo"/>
</dbReference>
<feature type="binding site" evidence="9">
    <location>
        <position position="269"/>
    </location>
    <ligand>
        <name>Zn(2+)</name>
        <dbReference type="ChEBI" id="CHEBI:29105"/>
        <label>2</label>
        <note>catalytic</note>
    </ligand>
</feature>
<evidence type="ECO:0000256" key="3">
    <source>
        <dbReference type="ARBA" id="ARBA00022723"/>
    </source>
</evidence>
<feature type="binding site" evidence="9">
    <location>
        <position position="234"/>
    </location>
    <ligand>
        <name>Ca(2+)</name>
        <dbReference type="ChEBI" id="CHEBI:29108"/>
        <label>3</label>
    </ligand>
</feature>
<dbReference type="STRING" id="80966.ENSAPOP00000032740"/>
<evidence type="ECO:0000256" key="1">
    <source>
        <dbReference type="ARBA" id="ARBA00010370"/>
    </source>
</evidence>
<feature type="binding site" evidence="9">
    <location>
        <position position="283"/>
    </location>
    <ligand>
        <name>Zn(2+)</name>
        <dbReference type="ChEBI" id="CHEBI:29105"/>
        <label>2</label>
        <note>catalytic</note>
    </ligand>
</feature>
<evidence type="ECO:0000256" key="9">
    <source>
        <dbReference type="PIRSR" id="PIRSR621190-2"/>
    </source>
</evidence>
<reference evidence="12" key="2">
    <citation type="submission" date="2025-09" db="UniProtKB">
        <authorList>
            <consortium name="Ensembl"/>
        </authorList>
    </citation>
    <scope>IDENTIFICATION</scope>
</reference>
<feature type="binding site" evidence="9">
    <location>
        <position position="210"/>
    </location>
    <ligand>
        <name>Ca(2+)</name>
        <dbReference type="ChEBI" id="CHEBI:29108"/>
        <label>3</label>
    </ligand>
</feature>
<keyword evidence="6 9" id="KW-0862">Zinc</keyword>
<feature type="domain" description="Peptidase metallopeptidase" evidence="11">
    <location>
        <begin position="144"/>
        <end position="307"/>
    </location>
</feature>
<feature type="binding site" evidence="9">
    <location>
        <position position="275"/>
    </location>
    <ligand>
        <name>Zn(2+)</name>
        <dbReference type="ChEBI" id="CHEBI:29105"/>
        <label>2</label>
        <note>catalytic</note>
    </ligand>
</feature>
<reference evidence="12" key="1">
    <citation type="submission" date="2025-08" db="UniProtKB">
        <authorList>
            <consortium name="Ensembl"/>
        </authorList>
    </citation>
    <scope>IDENTIFICATION</scope>
</reference>
<dbReference type="AlphaFoldDB" id="A0A3Q1HYJ8"/>
<organism evidence="12 13">
    <name type="scientific">Acanthochromis polyacanthus</name>
    <name type="common">spiny chromis</name>
    <dbReference type="NCBI Taxonomy" id="80966"/>
    <lineage>
        <taxon>Eukaryota</taxon>
        <taxon>Metazoa</taxon>
        <taxon>Chordata</taxon>
        <taxon>Craniata</taxon>
        <taxon>Vertebrata</taxon>
        <taxon>Euteleostomi</taxon>
        <taxon>Actinopterygii</taxon>
        <taxon>Neopterygii</taxon>
        <taxon>Teleostei</taxon>
        <taxon>Neoteleostei</taxon>
        <taxon>Acanthomorphata</taxon>
        <taxon>Ovalentaria</taxon>
        <taxon>Pomacentridae</taxon>
        <taxon>Acanthochromis</taxon>
    </lineage>
</organism>
<dbReference type="InterPro" id="IPR021190">
    <property type="entry name" value="Pept_M10A"/>
</dbReference>
<evidence type="ECO:0000259" key="11">
    <source>
        <dbReference type="SMART" id="SM00235"/>
    </source>
</evidence>
<comment type="cofactor">
    <cofactor evidence="9">
        <name>Ca(2+)</name>
        <dbReference type="ChEBI" id="CHEBI:29108"/>
    </cofactor>
    <text evidence="9">Can bind about 5 Ca(2+) ions per subunit.</text>
</comment>
<proteinExistence type="inferred from homology"/>
<keyword evidence="7" id="KW-0482">Metalloprotease</keyword>
<evidence type="ECO:0000313" key="13">
    <source>
        <dbReference type="Proteomes" id="UP000257200"/>
    </source>
</evidence>
<feature type="binding site" evidence="9">
    <location>
        <position position="211"/>
    </location>
    <ligand>
        <name>Ca(2+)</name>
        <dbReference type="ChEBI" id="CHEBI:29108"/>
        <label>3</label>
    </ligand>
</feature>
<evidence type="ECO:0000256" key="2">
    <source>
        <dbReference type="ARBA" id="ARBA00022670"/>
    </source>
</evidence>
<dbReference type="GO" id="GO:0004222">
    <property type="term" value="F:metalloendopeptidase activity"/>
    <property type="evidence" value="ECO:0007669"/>
    <property type="project" value="InterPro"/>
</dbReference>
<feature type="binding site" description="in inhibited form" evidence="9">
    <location>
        <position position="101"/>
    </location>
    <ligand>
        <name>Zn(2+)</name>
        <dbReference type="ChEBI" id="CHEBI:29105"/>
        <label>2</label>
        <note>catalytic</note>
    </ligand>
</feature>
<comment type="similarity">
    <text evidence="1">Belongs to the peptidase M10A family.</text>
</comment>
<sequence length="461" mass="51912">MSFTSNCTSGEYLFHMVHCGTMSRYPMCPPADETYSQTGLSQSGDDDQIFDGIDEHLSDEGRSGPKLARGALMNFQALNDLPVTGRLNEDTKRTMKQPRLCNLPETDTFLTLTNSNNGVKRTYYNLGSAPMDTHYGMLSRLVSKHGSWPYTNYTYEIHPDAEPFLPHDLVQRAFDQWQDALKIVTFVRNGTDPDMYLRWELDDNPYYGFDGPNNVLGHAFFPSNSSSDGEIHIDGAEKNWVDMTSPNVTDADQYKSLDLESVVAHEIGHALGLSHLQSSKALMWSTYGWKKRVTHLDVRLARNLFAGVEDWFKVPSPSPKPAPTQAPISENTTLNSEIRCAQNITVTYAFVTPTDGTLHIIKGGIYFKITNFYRGHPYIQTFKEMFEVAHNYSRDHADKIVGITSDGRRGSRPRDPSPSCNSTKTWRPNVSEKETVGVRRRPRSGPVCDALPTKRRVNPVV</sequence>
<evidence type="ECO:0000256" key="8">
    <source>
        <dbReference type="PIRSR" id="PIRSR621190-1"/>
    </source>
</evidence>